<dbReference type="EMBL" id="CAWUON010000253">
    <property type="protein sequence ID" value="CAK7275538.1"/>
    <property type="molecule type" value="Genomic_DNA"/>
</dbReference>
<keyword evidence="2" id="KW-1185">Reference proteome</keyword>
<comment type="caution">
    <text evidence="1">The sequence shown here is derived from an EMBL/GenBank/DDBJ whole genome shotgun (WGS) entry which is preliminary data.</text>
</comment>
<gene>
    <name evidence="1" type="ORF">SEPCBS119000_006736</name>
</gene>
<organism evidence="1 2">
    <name type="scientific">Sporothrix epigloea</name>
    <dbReference type="NCBI Taxonomy" id="1892477"/>
    <lineage>
        <taxon>Eukaryota</taxon>
        <taxon>Fungi</taxon>
        <taxon>Dikarya</taxon>
        <taxon>Ascomycota</taxon>
        <taxon>Pezizomycotina</taxon>
        <taxon>Sordariomycetes</taxon>
        <taxon>Sordariomycetidae</taxon>
        <taxon>Ophiostomatales</taxon>
        <taxon>Ophiostomataceae</taxon>
        <taxon>Sporothrix</taxon>
    </lineage>
</organism>
<protein>
    <submittedName>
        <fullName evidence="1">Uncharacterized protein</fullName>
    </submittedName>
</protein>
<name>A0ABP0E4K8_9PEZI</name>
<sequence length="397" mass="45950">MKRATMWSGAKYFKRRGGVVGVDNARQMQYLATQLTDKYKHLLTNELAIQQWRALLICFVIQQFDLFVWRELVRRDQMKTTCLFQKKVLRTYGANSPPPFCWHVFSRLFIVNGKPGKPYLLHGNRAKYHNALQLIEHLFKPTEPHQSTENEKLPSWKLSPFRQMTQHCLELVEKRLGAKQAQSWLDDLYFTVALTHCMLPAPSKDRGLFTITDKGKKGAGKSSISWFSSVFYNGQEGGEAMRFTGHASEQWDSFEKDLRSKFPDEHVRLLTERCHGTQQSGDLVFLLAVAKSEWAKDLGARTTHIHHQGKDTLCFTASSEQDNVSENQLRWLRGANVVEMGLPPKFTEMNVLKRGSAHVLAWFEARLFAIQEKRERLVPVQVEEEVTIVPWWRVNDK</sequence>
<proteinExistence type="predicted"/>
<accession>A0ABP0E4K8</accession>
<evidence type="ECO:0000313" key="1">
    <source>
        <dbReference type="EMBL" id="CAK7275538.1"/>
    </source>
</evidence>
<dbReference type="Proteomes" id="UP001642502">
    <property type="component" value="Unassembled WGS sequence"/>
</dbReference>
<evidence type="ECO:0000313" key="2">
    <source>
        <dbReference type="Proteomes" id="UP001642502"/>
    </source>
</evidence>
<reference evidence="1 2" key="1">
    <citation type="submission" date="2024-01" db="EMBL/GenBank/DDBJ databases">
        <authorList>
            <person name="Allen C."/>
            <person name="Tagirdzhanova G."/>
        </authorList>
    </citation>
    <scope>NUCLEOTIDE SEQUENCE [LARGE SCALE GENOMIC DNA]</scope>
    <source>
        <strain evidence="1 2">CBS 119000</strain>
    </source>
</reference>